<dbReference type="NCBIfam" id="TIGR00278">
    <property type="entry name" value="membrane protein insertion efficiency factor YidD"/>
    <property type="match status" value="1"/>
</dbReference>
<dbReference type="HAMAP" id="MF_00386">
    <property type="entry name" value="UPF0161_YidD"/>
    <property type="match status" value="1"/>
</dbReference>
<dbReference type="PANTHER" id="PTHR33383">
    <property type="entry name" value="MEMBRANE PROTEIN INSERTION EFFICIENCY FACTOR-RELATED"/>
    <property type="match status" value="1"/>
</dbReference>
<comment type="subcellular location">
    <subcellularLocation>
        <location evidence="1">Cell membrane</location>
        <topology evidence="1">Peripheral membrane protein</topology>
        <orientation evidence="1">Cytoplasmic side</orientation>
    </subcellularLocation>
</comment>
<comment type="similarity">
    <text evidence="1">Belongs to the UPF0161 family.</text>
</comment>
<evidence type="ECO:0000313" key="2">
    <source>
        <dbReference type="EMBL" id="SCB81200.1"/>
    </source>
</evidence>
<proteinExistence type="inferred from homology"/>
<dbReference type="AlphaFoldDB" id="A0A1C3ZG31"/>
<dbReference type="EMBL" id="FMAQ01000001">
    <property type="protein sequence ID" value="SCB81200.1"/>
    <property type="molecule type" value="Genomic_DNA"/>
</dbReference>
<protein>
    <recommendedName>
        <fullName evidence="1">Putative membrane protein insertion efficiency factor</fullName>
    </recommendedName>
</protein>
<accession>A0A1C3ZG31</accession>
<comment type="function">
    <text evidence="1">Could be involved in insertion of integral membrane proteins into the membrane.</text>
</comment>
<sequence length="107" mass="12298">MPTDHRQTKGLNKFILIIKLHVCACKDMIVNVFVFLIRVYQRVISPLLGPKCRFTPTCSQYAIIALRRFGLIKGGWLTAKRVLKCHPLHEGGEDFVPPKTKTNREKH</sequence>
<keyword evidence="1" id="KW-0472">Membrane</keyword>
<keyword evidence="3" id="KW-1185">Reference proteome</keyword>
<dbReference type="Pfam" id="PF01809">
    <property type="entry name" value="YidD"/>
    <property type="match status" value="1"/>
</dbReference>
<evidence type="ECO:0000256" key="1">
    <source>
        <dbReference type="HAMAP-Rule" id="MF_00386"/>
    </source>
</evidence>
<reference evidence="3" key="1">
    <citation type="submission" date="2016-08" db="EMBL/GenBank/DDBJ databases">
        <authorList>
            <person name="Varghese N."/>
            <person name="Submissions Spin"/>
        </authorList>
    </citation>
    <scope>NUCLEOTIDE SEQUENCE [LARGE SCALE GENOMIC DNA]</scope>
    <source>
        <strain evidence="3">R-53248</strain>
    </source>
</reference>
<gene>
    <name evidence="2" type="ORF">GA0061081_101385</name>
</gene>
<evidence type="ECO:0000313" key="3">
    <source>
        <dbReference type="Proteomes" id="UP000199670"/>
    </source>
</evidence>
<dbReference type="PANTHER" id="PTHR33383:SF1">
    <property type="entry name" value="MEMBRANE PROTEIN INSERTION EFFICIENCY FACTOR-RELATED"/>
    <property type="match status" value="1"/>
</dbReference>
<name>A0A1C3ZG31_9GAMM</name>
<organism evidence="2 3">
    <name type="scientific">Gilliamella bombicola</name>
    <dbReference type="NCBI Taxonomy" id="1798182"/>
    <lineage>
        <taxon>Bacteria</taxon>
        <taxon>Pseudomonadati</taxon>
        <taxon>Pseudomonadota</taxon>
        <taxon>Gammaproteobacteria</taxon>
        <taxon>Orbales</taxon>
        <taxon>Orbaceae</taxon>
        <taxon>Gilliamella</taxon>
    </lineage>
</organism>
<dbReference type="SMART" id="SM01234">
    <property type="entry name" value="Haemolytic"/>
    <property type="match status" value="1"/>
</dbReference>
<dbReference type="InterPro" id="IPR002696">
    <property type="entry name" value="Membr_insert_effic_factor_YidD"/>
</dbReference>
<dbReference type="STRING" id="1798182.GA0061081_101385"/>
<dbReference type="Proteomes" id="UP000199670">
    <property type="component" value="Unassembled WGS sequence"/>
</dbReference>
<dbReference type="GO" id="GO:0005886">
    <property type="term" value="C:plasma membrane"/>
    <property type="evidence" value="ECO:0007669"/>
    <property type="project" value="UniProtKB-SubCell"/>
</dbReference>
<keyword evidence="1" id="KW-1003">Cell membrane</keyword>